<gene>
    <name evidence="1" type="ORF">BU23DRAFT_567778</name>
</gene>
<evidence type="ECO:0000313" key="1">
    <source>
        <dbReference type="EMBL" id="KAF1973981.1"/>
    </source>
</evidence>
<protein>
    <submittedName>
        <fullName evidence="1">Uncharacterized protein</fullName>
    </submittedName>
</protein>
<organism evidence="1 2">
    <name type="scientific">Bimuria novae-zelandiae CBS 107.79</name>
    <dbReference type="NCBI Taxonomy" id="1447943"/>
    <lineage>
        <taxon>Eukaryota</taxon>
        <taxon>Fungi</taxon>
        <taxon>Dikarya</taxon>
        <taxon>Ascomycota</taxon>
        <taxon>Pezizomycotina</taxon>
        <taxon>Dothideomycetes</taxon>
        <taxon>Pleosporomycetidae</taxon>
        <taxon>Pleosporales</taxon>
        <taxon>Massarineae</taxon>
        <taxon>Didymosphaeriaceae</taxon>
        <taxon>Bimuria</taxon>
    </lineage>
</organism>
<dbReference type="AlphaFoldDB" id="A0A6A5V9U7"/>
<name>A0A6A5V9U7_9PLEO</name>
<sequence>MTNTRGAPEPPRLFRTRFWRLPRFPLLPPPPRGVAAPRPSPSGGAIPFAAAAPIMELALELVSRRLEREEPQPQPQPFWRLVLGRVLASFGAAARFFGTWLRWLFRITR</sequence>
<evidence type="ECO:0000313" key="2">
    <source>
        <dbReference type="Proteomes" id="UP000800036"/>
    </source>
</evidence>
<proteinExistence type="predicted"/>
<dbReference type="Proteomes" id="UP000800036">
    <property type="component" value="Unassembled WGS sequence"/>
</dbReference>
<accession>A0A6A5V9U7</accession>
<reference evidence="1" key="1">
    <citation type="journal article" date="2020" name="Stud. Mycol.">
        <title>101 Dothideomycetes genomes: a test case for predicting lifestyles and emergence of pathogens.</title>
        <authorList>
            <person name="Haridas S."/>
            <person name="Albert R."/>
            <person name="Binder M."/>
            <person name="Bloem J."/>
            <person name="Labutti K."/>
            <person name="Salamov A."/>
            <person name="Andreopoulos B."/>
            <person name="Baker S."/>
            <person name="Barry K."/>
            <person name="Bills G."/>
            <person name="Bluhm B."/>
            <person name="Cannon C."/>
            <person name="Castanera R."/>
            <person name="Culley D."/>
            <person name="Daum C."/>
            <person name="Ezra D."/>
            <person name="Gonzalez J."/>
            <person name="Henrissat B."/>
            <person name="Kuo A."/>
            <person name="Liang C."/>
            <person name="Lipzen A."/>
            <person name="Lutzoni F."/>
            <person name="Magnuson J."/>
            <person name="Mondo S."/>
            <person name="Nolan M."/>
            <person name="Ohm R."/>
            <person name="Pangilinan J."/>
            <person name="Park H.-J."/>
            <person name="Ramirez L."/>
            <person name="Alfaro M."/>
            <person name="Sun H."/>
            <person name="Tritt A."/>
            <person name="Yoshinaga Y."/>
            <person name="Zwiers L.-H."/>
            <person name="Turgeon B."/>
            <person name="Goodwin S."/>
            <person name="Spatafora J."/>
            <person name="Crous P."/>
            <person name="Grigoriev I."/>
        </authorList>
    </citation>
    <scope>NUCLEOTIDE SEQUENCE</scope>
    <source>
        <strain evidence="1">CBS 107.79</strain>
    </source>
</reference>
<keyword evidence="2" id="KW-1185">Reference proteome</keyword>
<dbReference type="EMBL" id="ML976677">
    <property type="protein sequence ID" value="KAF1973981.1"/>
    <property type="molecule type" value="Genomic_DNA"/>
</dbReference>